<evidence type="ECO:0000256" key="10">
    <source>
        <dbReference type="SAM" id="Phobius"/>
    </source>
</evidence>
<keyword evidence="4" id="KW-1003">Cell membrane</keyword>
<dbReference type="InterPro" id="IPR002528">
    <property type="entry name" value="MATE_fam"/>
</dbReference>
<feature type="transmembrane region" description="Helical" evidence="10">
    <location>
        <begin position="294"/>
        <end position="317"/>
    </location>
</feature>
<dbReference type="KEGG" id="btu:BT0473"/>
<accession>A0ABF7PVU7</accession>
<dbReference type="NCBIfam" id="TIGR00797">
    <property type="entry name" value="matE"/>
    <property type="match status" value="1"/>
</dbReference>
<evidence type="ECO:0000256" key="3">
    <source>
        <dbReference type="ARBA" id="ARBA00022449"/>
    </source>
</evidence>
<keyword evidence="8 10" id="KW-0472">Membrane</keyword>
<evidence type="ECO:0000313" key="12">
    <source>
        <dbReference type="Proteomes" id="UP000001205"/>
    </source>
</evidence>
<feature type="transmembrane region" description="Helical" evidence="10">
    <location>
        <begin position="31"/>
        <end position="52"/>
    </location>
</feature>
<evidence type="ECO:0000256" key="4">
    <source>
        <dbReference type="ARBA" id="ARBA00022475"/>
    </source>
</evidence>
<evidence type="ECO:0000256" key="6">
    <source>
        <dbReference type="ARBA" id="ARBA00022989"/>
    </source>
</evidence>
<keyword evidence="2" id="KW-0813">Transport</keyword>
<dbReference type="EMBL" id="CP000049">
    <property type="protein sequence ID" value="AAX17802.1"/>
    <property type="molecule type" value="Genomic_DNA"/>
</dbReference>
<dbReference type="InterPro" id="IPR048279">
    <property type="entry name" value="MdtK-like"/>
</dbReference>
<evidence type="ECO:0000256" key="5">
    <source>
        <dbReference type="ARBA" id="ARBA00022692"/>
    </source>
</evidence>
<keyword evidence="6 10" id="KW-1133">Transmembrane helix</keyword>
<feature type="transmembrane region" description="Helical" evidence="10">
    <location>
        <begin position="256"/>
        <end position="282"/>
    </location>
</feature>
<dbReference type="PIRSF" id="PIRSF006603">
    <property type="entry name" value="DinF"/>
    <property type="match status" value="1"/>
</dbReference>
<feature type="transmembrane region" description="Helical" evidence="10">
    <location>
        <begin position="111"/>
        <end position="134"/>
    </location>
</feature>
<evidence type="ECO:0000256" key="2">
    <source>
        <dbReference type="ARBA" id="ARBA00022448"/>
    </source>
</evidence>
<evidence type="ECO:0000256" key="9">
    <source>
        <dbReference type="ARBA" id="ARBA00031636"/>
    </source>
</evidence>
<feature type="transmembrane region" description="Helical" evidence="10">
    <location>
        <begin position="404"/>
        <end position="428"/>
    </location>
</feature>
<dbReference type="GO" id="GO:0015297">
    <property type="term" value="F:antiporter activity"/>
    <property type="evidence" value="ECO:0007669"/>
    <property type="project" value="UniProtKB-KW"/>
</dbReference>
<protein>
    <recommendedName>
        <fullName evidence="9">Multidrug-efflux transporter</fullName>
    </recommendedName>
</protein>
<feature type="transmembrane region" description="Helical" evidence="10">
    <location>
        <begin position="64"/>
        <end position="90"/>
    </location>
</feature>
<dbReference type="AlphaFoldDB" id="A0ABF7PVU7"/>
<dbReference type="PANTHER" id="PTHR43298:SF2">
    <property type="entry name" value="FMN_FAD EXPORTER YEEO-RELATED"/>
    <property type="match status" value="1"/>
</dbReference>
<evidence type="ECO:0000313" key="11">
    <source>
        <dbReference type="EMBL" id="AAX17802.1"/>
    </source>
</evidence>
<feature type="transmembrane region" description="Helical" evidence="10">
    <location>
        <begin position="182"/>
        <end position="206"/>
    </location>
</feature>
<keyword evidence="3" id="KW-0050">Antiport</keyword>
<dbReference type="PANTHER" id="PTHR43298">
    <property type="entry name" value="MULTIDRUG RESISTANCE PROTEIN NORM-RELATED"/>
    <property type="match status" value="1"/>
</dbReference>
<name>A0ABF7PVU7_BORT9</name>
<keyword evidence="7" id="KW-0406">Ion transport</keyword>
<evidence type="ECO:0000256" key="8">
    <source>
        <dbReference type="ARBA" id="ARBA00023136"/>
    </source>
</evidence>
<feature type="transmembrane region" description="Helical" evidence="10">
    <location>
        <begin position="434"/>
        <end position="459"/>
    </location>
</feature>
<sequence length="462" mass="51521">MTIYQYNKIQGVFFMLLSRTKTRELILEGNLYRVLLVISFPIVITNVLQAFYELVDMFYVGKLGVMPLAALSLTGPINFFIMVFAMGMAIGSVSLMSRCIGEETFSKFSKYAGQLIFLNFVLSLFVAVLVLVFIDSILDIMNVSGELRELTKSYFYVVIYAIPVMFLSVSVVYILNAQGETVIAMMLILVANVINFILDPILMFTFGLGIAGAAWSTLFSKLMTVFSYFFLTYRLNCGLKVRLRDIAPDIIIIKNIINLGFPAIFGQMMASLSFLIFNYIVIQISSKFLAAYGMANNIISFLLLPGMSIGTGIIAIVGQNLGAKNISRVEDILKKGFFVTLIIMITVASFLISFKEIIIETFTNDLEVVGYANSYFLLASIGAVGFGLQQVFFGGLIGAGFTKLVMIVICIRLWIIRLPAVFILQYFGFMEDSLGYAFIISNYVALIILLCLTFTKYWAKAQ</sequence>
<keyword evidence="12" id="KW-1185">Reference proteome</keyword>
<organism evidence="11 12">
    <name type="scientific">Borrelia turicatae (strain 91E135)</name>
    <dbReference type="NCBI Taxonomy" id="314724"/>
    <lineage>
        <taxon>Bacteria</taxon>
        <taxon>Pseudomonadati</taxon>
        <taxon>Spirochaetota</taxon>
        <taxon>Spirochaetia</taxon>
        <taxon>Spirochaetales</taxon>
        <taxon>Borreliaceae</taxon>
        <taxon>Borrelia</taxon>
    </lineage>
</organism>
<feature type="transmembrane region" description="Helical" evidence="10">
    <location>
        <begin position="154"/>
        <end position="175"/>
    </location>
</feature>
<dbReference type="GO" id="GO:0006811">
    <property type="term" value="P:monoatomic ion transport"/>
    <property type="evidence" value="ECO:0007669"/>
    <property type="project" value="UniProtKB-KW"/>
</dbReference>
<keyword evidence="5 10" id="KW-0812">Transmembrane</keyword>
<comment type="subcellular location">
    <subcellularLocation>
        <location evidence="1">Cell membrane</location>
        <topology evidence="1">Multi-pass membrane protein</topology>
    </subcellularLocation>
</comment>
<feature type="transmembrane region" description="Helical" evidence="10">
    <location>
        <begin position="374"/>
        <end position="397"/>
    </location>
</feature>
<dbReference type="GO" id="GO:0005886">
    <property type="term" value="C:plasma membrane"/>
    <property type="evidence" value="ECO:0007669"/>
    <property type="project" value="UniProtKB-SubCell"/>
</dbReference>
<evidence type="ECO:0000256" key="7">
    <source>
        <dbReference type="ARBA" id="ARBA00023065"/>
    </source>
</evidence>
<reference evidence="12" key="1">
    <citation type="submission" date="2004-12" db="EMBL/GenBank/DDBJ databases">
        <title>The genome sequence of Borrelia hermsii and Borrelia turicatae: comparative analysis of two agents of endemic N. America relapsing fever.</title>
        <authorList>
            <person name="Porcella S.F."/>
            <person name="Raffel S.J."/>
            <person name="Schrumpf M.E."/>
            <person name="Montgomery B."/>
            <person name="Smith T."/>
            <person name="Schwan T.G."/>
        </authorList>
    </citation>
    <scope>NUCLEOTIDE SEQUENCE [LARGE SCALE GENOMIC DNA]</scope>
    <source>
        <strain evidence="12">91E135</strain>
    </source>
</reference>
<dbReference type="Pfam" id="PF01554">
    <property type="entry name" value="MatE"/>
    <property type="match status" value="2"/>
</dbReference>
<feature type="transmembrane region" description="Helical" evidence="10">
    <location>
        <begin position="337"/>
        <end position="354"/>
    </location>
</feature>
<feature type="transmembrane region" description="Helical" evidence="10">
    <location>
        <begin position="212"/>
        <end position="235"/>
    </location>
</feature>
<dbReference type="InterPro" id="IPR050222">
    <property type="entry name" value="MATE_MdtK"/>
</dbReference>
<proteinExistence type="predicted"/>
<evidence type="ECO:0000256" key="1">
    <source>
        <dbReference type="ARBA" id="ARBA00004651"/>
    </source>
</evidence>
<gene>
    <name evidence="11" type="ordered locus">BT0473</name>
</gene>
<dbReference type="Proteomes" id="UP000001205">
    <property type="component" value="Chromosome"/>
</dbReference>